<evidence type="ECO:0000313" key="10">
    <source>
        <dbReference type="Proteomes" id="UP000215086"/>
    </source>
</evidence>
<dbReference type="PANTHER" id="PTHR33307:SF6">
    <property type="entry name" value="ALPHA-RHAMNOSIDASE (EUROFUNG)-RELATED"/>
    <property type="match status" value="1"/>
</dbReference>
<dbReference type="OrthoDB" id="9761045at2"/>
<keyword evidence="9" id="KW-0326">Glycosidase</keyword>
<feature type="domain" description="Alpha-L-rhamnosidase concanavalin-like" evidence="5">
    <location>
        <begin position="527"/>
        <end position="625"/>
    </location>
</feature>
<evidence type="ECO:0000259" key="5">
    <source>
        <dbReference type="Pfam" id="PF05592"/>
    </source>
</evidence>
<feature type="chain" id="PRO_5012041303" description="alpha-L-rhamnosidase" evidence="4">
    <location>
        <begin position="24"/>
        <end position="1076"/>
    </location>
</feature>
<dbReference type="InterPro" id="IPR008928">
    <property type="entry name" value="6-hairpin_glycosidase_sf"/>
</dbReference>
<dbReference type="SUPFAM" id="SSF49785">
    <property type="entry name" value="Galactose-binding domain-like"/>
    <property type="match status" value="2"/>
</dbReference>
<dbReference type="Proteomes" id="UP000215086">
    <property type="component" value="Chromosome"/>
</dbReference>
<comment type="catalytic activity">
    <reaction evidence="1">
        <text>Hydrolysis of terminal non-reducing alpha-L-rhamnose residues in alpha-L-rhamnosides.</text>
        <dbReference type="EC" id="3.2.1.40"/>
    </reaction>
</comment>
<evidence type="ECO:0000256" key="1">
    <source>
        <dbReference type="ARBA" id="ARBA00001445"/>
    </source>
</evidence>
<reference evidence="9 10" key="1">
    <citation type="journal article" name="Front. Microbiol.">
        <title>Sugar Metabolism of the First Thermophilic Planctomycete Thermogutta terrifontis: Comparative Genomic and Transcriptomic Approaches.</title>
        <authorList>
            <person name="Elcheninov A.G."/>
            <person name="Menzel P."/>
            <person name="Gudbergsdottir S.R."/>
            <person name="Slesarev A.I."/>
            <person name="Kadnikov V.V."/>
            <person name="Krogh A."/>
            <person name="Bonch-Osmolovskaya E.A."/>
            <person name="Peng X."/>
            <person name="Kublanov I.V."/>
        </authorList>
    </citation>
    <scope>NUCLEOTIDE SEQUENCE [LARGE SCALE GENOMIC DNA]</scope>
    <source>
        <strain evidence="9 10">R1</strain>
    </source>
</reference>
<dbReference type="AlphaFoldDB" id="A0A286RFH1"/>
<evidence type="ECO:0000259" key="6">
    <source>
        <dbReference type="Pfam" id="PF08531"/>
    </source>
</evidence>
<proteinExistence type="predicted"/>
<dbReference type="InterPro" id="IPR012341">
    <property type="entry name" value="6hp_glycosidase-like_sf"/>
</dbReference>
<organism evidence="9 10">
    <name type="scientific">Thermogutta terrifontis</name>
    <dbReference type="NCBI Taxonomy" id="1331910"/>
    <lineage>
        <taxon>Bacteria</taxon>
        <taxon>Pseudomonadati</taxon>
        <taxon>Planctomycetota</taxon>
        <taxon>Planctomycetia</taxon>
        <taxon>Pirellulales</taxon>
        <taxon>Thermoguttaceae</taxon>
        <taxon>Thermogutta</taxon>
    </lineage>
</organism>
<feature type="domain" description="Alpha-L-rhamnosidase C-terminal" evidence="8">
    <location>
        <begin position="967"/>
        <end position="1038"/>
    </location>
</feature>
<evidence type="ECO:0000259" key="8">
    <source>
        <dbReference type="Pfam" id="PF17390"/>
    </source>
</evidence>
<dbReference type="InterPro" id="IPR008979">
    <property type="entry name" value="Galactose-bd-like_sf"/>
</dbReference>
<dbReference type="InterPro" id="IPR016007">
    <property type="entry name" value="Alpha_rhamnosid"/>
</dbReference>
<evidence type="ECO:0000313" key="9">
    <source>
        <dbReference type="EMBL" id="ASV74703.1"/>
    </source>
</evidence>
<feature type="domain" description="Alpha-L-rhamnosidase six-hairpin glycosidase" evidence="7">
    <location>
        <begin position="632"/>
        <end position="965"/>
    </location>
</feature>
<evidence type="ECO:0000256" key="3">
    <source>
        <dbReference type="ARBA" id="ARBA00022801"/>
    </source>
</evidence>
<dbReference type="Gene3D" id="2.60.40.10">
    <property type="entry name" value="Immunoglobulins"/>
    <property type="match status" value="1"/>
</dbReference>
<dbReference type="InterPro" id="IPR013737">
    <property type="entry name" value="Bac_rhamnosid_N"/>
</dbReference>
<feature type="signal peptide" evidence="4">
    <location>
        <begin position="1"/>
        <end position="23"/>
    </location>
</feature>
<gene>
    <name evidence="9" type="ORF">THTE_2101</name>
</gene>
<dbReference type="InterPro" id="IPR035396">
    <property type="entry name" value="Bac_rhamnosid6H"/>
</dbReference>
<dbReference type="EMBL" id="CP018477">
    <property type="protein sequence ID" value="ASV74703.1"/>
    <property type="molecule type" value="Genomic_DNA"/>
</dbReference>
<dbReference type="Pfam" id="PF05592">
    <property type="entry name" value="Bac_rhamnosid"/>
    <property type="match status" value="1"/>
</dbReference>
<evidence type="ECO:0000256" key="2">
    <source>
        <dbReference type="ARBA" id="ARBA00012652"/>
    </source>
</evidence>
<dbReference type="PANTHER" id="PTHR33307">
    <property type="entry name" value="ALPHA-RHAMNOSIDASE (EUROFUNG)"/>
    <property type="match status" value="1"/>
</dbReference>
<dbReference type="Gene3D" id="2.60.420.10">
    <property type="entry name" value="Maltose phosphorylase, domain 3"/>
    <property type="match status" value="1"/>
</dbReference>
<dbReference type="SUPFAM" id="SSF48208">
    <property type="entry name" value="Six-hairpin glycosidases"/>
    <property type="match status" value="1"/>
</dbReference>
<dbReference type="GO" id="GO:0005975">
    <property type="term" value="P:carbohydrate metabolic process"/>
    <property type="evidence" value="ECO:0007669"/>
    <property type="project" value="InterPro"/>
</dbReference>
<dbReference type="GO" id="GO:0030596">
    <property type="term" value="F:alpha-L-rhamnosidase activity"/>
    <property type="evidence" value="ECO:0007669"/>
    <property type="project" value="UniProtKB-EC"/>
</dbReference>
<dbReference type="Gene3D" id="1.50.10.10">
    <property type="match status" value="1"/>
</dbReference>
<dbReference type="KEGG" id="ttf:THTE_2101"/>
<dbReference type="EC" id="3.2.1.40" evidence="2"/>
<name>A0A286RFH1_9BACT</name>
<dbReference type="Pfam" id="PF25788">
    <property type="entry name" value="Ig_Rha78A_N"/>
    <property type="match status" value="1"/>
</dbReference>
<dbReference type="Gene3D" id="2.60.120.260">
    <property type="entry name" value="Galactose-binding domain-like"/>
    <property type="match status" value="3"/>
</dbReference>
<accession>A0A286RFH1</accession>
<dbReference type="InterPro" id="IPR008902">
    <property type="entry name" value="Rhamnosid_concanavalin"/>
</dbReference>
<dbReference type="PIRSF" id="PIRSF010631">
    <property type="entry name" value="A-rhamnsds"/>
    <property type="match status" value="1"/>
</dbReference>
<dbReference type="Pfam" id="PF17390">
    <property type="entry name" value="Bac_rhamnosid_C"/>
    <property type="match status" value="1"/>
</dbReference>
<dbReference type="Pfam" id="PF17389">
    <property type="entry name" value="Bac_rhamnosid6H"/>
    <property type="match status" value="1"/>
</dbReference>
<dbReference type="Pfam" id="PF08531">
    <property type="entry name" value="Bac_rhamnosid_N"/>
    <property type="match status" value="1"/>
</dbReference>
<dbReference type="InterPro" id="IPR013783">
    <property type="entry name" value="Ig-like_fold"/>
</dbReference>
<dbReference type="RefSeq" id="WP_095414949.1">
    <property type="nucleotide sequence ID" value="NZ_CP018477.1"/>
</dbReference>
<evidence type="ECO:0000259" key="7">
    <source>
        <dbReference type="Pfam" id="PF17389"/>
    </source>
</evidence>
<evidence type="ECO:0000256" key="4">
    <source>
        <dbReference type="SAM" id="SignalP"/>
    </source>
</evidence>
<keyword evidence="10" id="KW-1185">Reference proteome</keyword>
<sequence>MNWFLTVFAGLVLALTGTTSVESAEVQSPAQVKGLRCEYRVNPLGIGTRKPRLSWTIDDHRYGAAQTAYQILVASSPELLARDEGDLWDSGKVESSEMNQIEYAGKPLPSRQTCYWKVRIWDHQGQVSQWSEPAMWSMGLLEDSDRVAQWIEAPCPLVHPAKGGILDFGNCPWAWYPEQGTNPREKAPAGPRYFRKILEIPEGRTIKRARFLITADDSFELFCNGQPAGRGSGHTSPQLADITNRVHSGHNVLAIVATNASPSPAGLAGRIRIEFDQGDPVEYVIDGTWKTNQEAPPGWNQANFDDSAWSQALVIGQMGDAPWGKISAEGLDVLGCVLFRKEFRVTKPIRKATLYMSALGIGEAHINGHQVSNEFFAPGWTDYRKRVYYNTYDVTGLVRQGENAIGAILAAGWYAGAIGWKSERFHFGRDPKLWMQLEIETADGEHQVVISDGSWKMTFGPHLEGEFLAGETYDARLEIPGWSEPGLDVSQWKAVRVAENVPTKLEAQPGVPVVITGELKPKKITQPRPGVYVFDLGQNFAGIARLRVKGPRGTAVQLRFAEVLNPDGTIYTANLRSARATDTYILKGEGEETWAPHFTFHGFRYVEVTGYPGEPGPDAITGLAINSDIPLVGSFRCSSPMVNQLYSNIVWTQRANFISVPTDCPQRDERLGWTGDAQIFIRAAAYNADVAAFFTKWLVDLEDAQGPEGDFPDVAPRVVALGGGTAGWADAGVICPWTIHRVYNDRRVLEEHFDAMERWIAYCVAHSKDLLRPAQGYGDWLSINADTPKDVLATAYFAYSTFLTAECARALGLKDKAAYYDELFGRIREAFQKAYVAADGRIQGNTQTCYVLALRFNLLPEELRAKAVQYLVEDIHSRNDHLSTGFIGTGYLMPVLSEAGHTPLAYRLLLNDTFPSWGFSIKHGATTIWERWDGWTPEKGFQDPGMNSFAHYAFGAVGQWMFQYVAGIDTDGPGFRKLVLKPHVADGLDWVEARYGSICGEIHSAWRKDRNSWQWRVVIPANTTATLYVPAGPGATITVNGLPLSDTALVKTLGQQDNWLVLHAPAGRYEFVVTVP</sequence>
<protein>
    <recommendedName>
        <fullName evidence="2">alpha-L-rhamnosidase</fullName>
        <ecNumber evidence="2">3.2.1.40</ecNumber>
    </recommendedName>
</protein>
<keyword evidence="3 9" id="KW-0378">Hydrolase</keyword>
<keyword evidence="4" id="KW-0732">Signal</keyword>
<dbReference type="InterPro" id="IPR035398">
    <property type="entry name" value="Bac_rhamnosid_C"/>
</dbReference>
<feature type="domain" description="Bacterial alpha-L-rhamnosidase N-terminal" evidence="6">
    <location>
        <begin position="347"/>
        <end position="516"/>
    </location>
</feature>